<evidence type="ECO:0000313" key="4">
    <source>
        <dbReference type="Proteomes" id="UP000008281"/>
    </source>
</evidence>
<sequence>MLFPIILPIILTIPIVQMCVRMIPPEDVSVGTISATLSTTQASPITTTQCTASSCPSTTTAVRVTPVMVSSVMTTPATVTVAPVTTAPVTMAPTLCTTCDIAAIAPVMEANTVFENTNTVGADGCTQTNAICRRTDDQVCTGVTLSATNAAGTSTISSAMNANQVSGLLTCQADGTYSSGSVTGITKLVCTFDTCVPPCASCDIEAARPLMDPPGTAFQIMDRTPAGETCKLYQVVCQYNGVSCVSITLYAMTTTGSDDMLVEVNDVEMLAANIACGTDGTLNFMGAV</sequence>
<dbReference type="KEGG" id="crq:GCK72_021671"/>
<dbReference type="InParanoid" id="E3NGL6"/>
<gene>
    <name evidence="3" type="ORF">CRE_30204</name>
</gene>
<evidence type="ECO:0000313" key="3">
    <source>
        <dbReference type="EMBL" id="EFO97144.1"/>
    </source>
</evidence>
<organism evidence="4">
    <name type="scientific">Caenorhabditis remanei</name>
    <name type="common">Caenorhabditis vulgaris</name>
    <dbReference type="NCBI Taxonomy" id="31234"/>
    <lineage>
        <taxon>Eukaryota</taxon>
        <taxon>Metazoa</taxon>
        <taxon>Ecdysozoa</taxon>
        <taxon>Nematoda</taxon>
        <taxon>Chromadorea</taxon>
        <taxon>Rhabditida</taxon>
        <taxon>Rhabditina</taxon>
        <taxon>Rhabditomorpha</taxon>
        <taxon>Rhabditoidea</taxon>
        <taxon>Rhabditidae</taxon>
        <taxon>Peloderinae</taxon>
        <taxon>Caenorhabditis</taxon>
    </lineage>
</organism>
<dbReference type="RefSeq" id="XP_003092457.2">
    <property type="nucleotide sequence ID" value="XM_003092409.2"/>
</dbReference>
<dbReference type="EMBL" id="DS268656">
    <property type="protein sequence ID" value="EFO97144.1"/>
    <property type="molecule type" value="Genomic_DNA"/>
</dbReference>
<dbReference type="GeneID" id="9799936"/>
<name>E3NGL6_CAERE</name>
<accession>E3NGL6</accession>
<feature type="signal peptide" evidence="1">
    <location>
        <begin position="1"/>
        <end position="18"/>
    </location>
</feature>
<protein>
    <recommendedName>
        <fullName evidence="2">DUF281 domain-containing protein</fullName>
    </recommendedName>
</protein>
<dbReference type="FunCoup" id="E3NGL6">
    <property type="interactions" value="1783"/>
</dbReference>
<dbReference type="AlphaFoldDB" id="E3NGL6"/>
<feature type="domain" description="DUF281" evidence="2">
    <location>
        <begin position="123"/>
        <end position="177"/>
    </location>
</feature>
<dbReference type="Proteomes" id="UP000008281">
    <property type="component" value="Unassembled WGS sequence"/>
</dbReference>
<dbReference type="PANTHER" id="PTHR36517">
    <property type="entry name" value="PROTEIN CBG25732"/>
    <property type="match status" value="1"/>
</dbReference>
<dbReference type="InterPro" id="IPR005098">
    <property type="entry name" value="DUF281"/>
</dbReference>
<reference evidence="3" key="1">
    <citation type="submission" date="2007-07" db="EMBL/GenBank/DDBJ databases">
        <title>PCAP assembly of the Caenorhabditis remanei genome.</title>
        <authorList>
            <consortium name="The Caenorhabditis remanei Sequencing Consortium"/>
            <person name="Wilson R.K."/>
        </authorList>
    </citation>
    <scope>NUCLEOTIDE SEQUENCE [LARGE SCALE GENOMIC DNA]</scope>
    <source>
        <strain evidence="3">PB4641</strain>
    </source>
</reference>
<dbReference type="OrthoDB" id="5908257at2759"/>
<evidence type="ECO:0000256" key="1">
    <source>
        <dbReference type="SAM" id="SignalP"/>
    </source>
</evidence>
<feature type="chain" id="PRO_5003178656" description="DUF281 domain-containing protein" evidence="1">
    <location>
        <begin position="19"/>
        <end position="288"/>
    </location>
</feature>
<dbReference type="PANTHER" id="PTHR36517:SF1">
    <property type="entry name" value="C6 DOMAIN-CONTAINING PROTEIN-RELATED"/>
    <property type="match status" value="1"/>
</dbReference>
<dbReference type="HOGENOM" id="CLU_081082_0_0_1"/>
<keyword evidence="4" id="KW-1185">Reference proteome</keyword>
<proteinExistence type="predicted"/>
<dbReference type="eggNOG" id="ENOG502TJBA">
    <property type="taxonomic scope" value="Eukaryota"/>
</dbReference>
<dbReference type="Pfam" id="PF03436">
    <property type="entry name" value="DUF281"/>
    <property type="match status" value="1"/>
</dbReference>
<evidence type="ECO:0000259" key="2">
    <source>
        <dbReference type="Pfam" id="PF03436"/>
    </source>
</evidence>
<keyword evidence="1" id="KW-0732">Signal</keyword>
<dbReference type="CTD" id="9799936"/>